<dbReference type="RefSeq" id="WP_141468137.1">
    <property type="nucleotide sequence ID" value="NZ_FXYH01000013.1"/>
</dbReference>
<feature type="chain" id="PRO_5013008940" description="Dihydrodipicolinate reductase" evidence="1">
    <location>
        <begin position="22"/>
        <end position="119"/>
    </location>
</feature>
<keyword evidence="1" id="KW-0732">Signal</keyword>
<name>A0A238KW97_9RHOB</name>
<dbReference type="AlphaFoldDB" id="A0A238KW97"/>
<sequence>MPKTLFSTTLALMLLTTSALAQDFDRIDSEPEFRALALDKTLYLGDTQVTVHDKGAMTVVFKGKEITGTWQWEDGFFCRILKSYSTKADCQLWEYDGTDFRIARDKGNGQAFVYTVQPE</sequence>
<organism evidence="2 3">
    <name type="scientific">Pelagimonas varians</name>
    <dbReference type="NCBI Taxonomy" id="696760"/>
    <lineage>
        <taxon>Bacteria</taxon>
        <taxon>Pseudomonadati</taxon>
        <taxon>Pseudomonadota</taxon>
        <taxon>Alphaproteobacteria</taxon>
        <taxon>Rhodobacterales</taxon>
        <taxon>Roseobacteraceae</taxon>
        <taxon>Pelagimonas</taxon>
    </lineage>
</organism>
<evidence type="ECO:0000313" key="2">
    <source>
        <dbReference type="EMBL" id="SMX46346.1"/>
    </source>
</evidence>
<accession>A0A238KW97</accession>
<dbReference type="Proteomes" id="UP000220836">
    <property type="component" value="Unassembled WGS sequence"/>
</dbReference>
<evidence type="ECO:0000256" key="1">
    <source>
        <dbReference type="SAM" id="SignalP"/>
    </source>
</evidence>
<evidence type="ECO:0008006" key="4">
    <source>
        <dbReference type="Google" id="ProtNLM"/>
    </source>
</evidence>
<dbReference type="OrthoDB" id="7874348at2"/>
<proteinExistence type="predicted"/>
<feature type="signal peptide" evidence="1">
    <location>
        <begin position="1"/>
        <end position="21"/>
    </location>
</feature>
<gene>
    <name evidence="2" type="ORF">PEV8663_03240</name>
</gene>
<keyword evidence="3" id="KW-1185">Reference proteome</keyword>
<reference evidence="2 3" key="1">
    <citation type="submission" date="2017-05" db="EMBL/GenBank/DDBJ databases">
        <authorList>
            <person name="Song R."/>
            <person name="Chenine A.L."/>
            <person name="Ruprecht R.M."/>
        </authorList>
    </citation>
    <scope>NUCLEOTIDE SEQUENCE [LARGE SCALE GENOMIC DNA]</scope>
    <source>
        <strain evidence="2 3">CECT 8663</strain>
    </source>
</reference>
<dbReference type="EMBL" id="FXYH01000013">
    <property type="protein sequence ID" value="SMX46346.1"/>
    <property type="molecule type" value="Genomic_DNA"/>
</dbReference>
<evidence type="ECO:0000313" key="3">
    <source>
        <dbReference type="Proteomes" id="UP000220836"/>
    </source>
</evidence>
<protein>
    <recommendedName>
        <fullName evidence="4">Dihydrodipicolinate reductase</fullName>
    </recommendedName>
</protein>